<keyword evidence="6" id="KW-1185">Reference proteome</keyword>
<dbReference type="InterPro" id="IPR036770">
    <property type="entry name" value="Ankyrin_rpt-contain_sf"/>
</dbReference>
<reference evidence="4" key="1">
    <citation type="submission" date="2022-10" db="EMBL/GenBank/DDBJ databases">
        <authorList>
            <person name="Chen Y."/>
            <person name="Dougan E. K."/>
            <person name="Chan C."/>
            <person name="Rhodes N."/>
            <person name="Thang M."/>
        </authorList>
    </citation>
    <scope>NUCLEOTIDE SEQUENCE</scope>
</reference>
<protein>
    <submittedName>
        <fullName evidence="4">Uncharacterized protein</fullName>
    </submittedName>
</protein>
<dbReference type="Pfam" id="PF00023">
    <property type="entry name" value="Ank"/>
    <property type="match status" value="1"/>
</dbReference>
<sequence>MGRQCSGMRPPNAMPTAWQGSWNMAVALVRLDKIWTDSPVLVAARARKLQVVRLLLLNDLVETGAENEEVVSAQLIDKAAELTSKEVRELISRGANPNFRNDRGWTPLTAAVFWNNHDYVECLVRLPHKTARSVLQADLPDSRGRTALHVAARKGLSDLVPLILGARANQDARDGDGWTALHHAVFNGHTETVLKLLDGAADPRVYPADLRCLARFCVLPRDFMAQYLAKFLDLHAPSMSRGVRGFSANPRPEPQAEAAREAPTLNLEELEEETFEEPWQKQFAGMSLEQFQQLFNSLSQEQKDQLATHGFQPDMATADAPHIATLCRYVELKGDASSMHPRNVWRISQGLRGQAPIKFANDPCCRVRHAEPESPIHVLSECGDARCGAHRLNYPEVRQRFRTFITRTIRKSKKDVAWWRDGLRYASLGSGHLLWDCEILERIRAEGVEIQQICLIDTAYASPDDVTLLVLQTFADWQAAVAELSDEPAPQVLAFPSVQAYEEHCAEGGLAAGCNLFMHCDAAWQGSDEECRQLAEKVLVSTGLLARLNNLGGKKVPEEMLQKGPQMLRKYWQVQQEHSEEPFSAGAWLSHGDGDLEPLQDYLLGADPDEKAMRQLETDHRFKQAERARAEDIGLEVWRVKSLDPVKSRLLPSSEGQQFGEFSAGEVLIAAERNGDWIRVASTSDLWGVEYSAEAKMSVAAVPHTNPGLQSQPSDDSSVWVPIDGSCLDMPSSGRFLEQIYVPPGRDPWIPGAGFLDLECENLAVSHGSVTLKARRSRRSPGEWSAEFLRCPAAASWRSPGSTRQRQKERLHWRAVLHESCGQNRKAVLAALRPEERARLREFQKREQLRWQALAAELSQMKGFARRERLAQLSIEDRANFQQWLLEQKVSQKQKEPKNR</sequence>
<dbReference type="EMBL" id="CAMXCT010003924">
    <property type="protein sequence ID" value="CAI4006936.1"/>
    <property type="molecule type" value="Genomic_DNA"/>
</dbReference>
<organism evidence="4">
    <name type="scientific">Cladocopium goreaui</name>
    <dbReference type="NCBI Taxonomy" id="2562237"/>
    <lineage>
        <taxon>Eukaryota</taxon>
        <taxon>Sar</taxon>
        <taxon>Alveolata</taxon>
        <taxon>Dinophyceae</taxon>
        <taxon>Suessiales</taxon>
        <taxon>Symbiodiniaceae</taxon>
        <taxon>Cladocopium</taxon>
    </lineage>
</organism>
<dbReference type="Proteomes" id="UP001152797">
    <property type="component" value="Unassembled WGS sequence"/>
</dbReference>
<evidence type="ECO:0000256" key="1">
    <source>
        <dbReference type="ARBA" id="ARBA00022737"/>
    </source>
</evidence>
<dbReference type="OrthoDB" id="539213at2759"/>
<name>A0A9P1DAV2_9DINO</name>
<dbReference type="EMBL" id="CAMXCT030003924">
    <property type="protein sequence ID" value="CAL4794248.1"/>
    <property type="molecule type" value="Genomic_DNA"/>
</dbReference>
<dbReference type="Pfam" id="PF12796">
    <property type="entry name" value="Ank_2"/>
    <property type="match status" value="1"/>
</dbReference>
<dbReference type="Gene3D" id="1.25.40.20">
    <property type="entry name" value="Ankyrin repeat-containing domain"/>
    <property type="match status" value="1"/>
</dbReference>
<comment type="caution">
    <text evidence="4">The sequence shown here is derived from an EMBL/GenBank/DDBJ whole genome shotgun (WGS) entry which is preliminary data.</text>
</comment>
<keyword evidence="1" id="KW-0677">Repeat</keyword>
<dbReference type="PROSITE" id="PS50297">
    <property type="entry name" value="ANK_REP_REGION"/>
    <property type="match status" value="2"/>
</dbReference>
<gene>
    <name evidence="4" type="ORF">C1SCF055_LOCUS32532</name>
</gene>
<evidence type="ECO:0000256" key="2">
    <source>
        <dbReference type="ARBA" id="ARBA00023043"/>
    </source>
</evidence>
<reference evidence="5" key="2">
    <citation type="submission" date="2024-04" db="EMBL/GenBank/DDBJ databases">
        <authorList>
            <person name="Chen Y."/>
            <person name="Shah S."/>
            <person name="Dougan E. K."/>
            <person name="Thang M."/>
            <person name="Chan C."/>
        </authorList>
    </citation>
    <scope>NUCLEOTIDE SEQUENCE [LARGE SCALE GENOMIC DNA]</scope>
</reference>
<dbReference type="AlphaFoldDB" id="A0A9P1DAV2"/>
<evidence type="ECO:0000256" key="3">
    <source>
        <dbReference type="PROSITE-ProRule" id="PRU00023"/>
    </source>
</evidence>
<feature type="repeat" description="ANK" evidence="3">
    <location>
        <begin position="143"/>
        <end position="175"/>
    </location>
</feature>
<accession>A0A9P1DAV2</accession>
<feature type="repeat" description="ANK" evidence="3">
    <location>
        <begin position="176"/>
        <end position="208"/>
    </location>
</feature>
<dbReference type="PROSITE" id="PS50088">
    <property type="entry name" value="ANK_REPEAT"/>
    <property type="match status" value="2"/>
</dbReference>
<proteinExistence type="predicted"/>
<evidence type="ECO:0000313" key="4">
    <source>
        <dbReference type="EMBL" id="CAI4006936.1"/>
    </source>
</evidence>
<dbReference type="SMART" id="SM00248">
    <property type="entry name" value="ANK"/>
    <property type="match status" value="4"/>
</dbReference>
<evidence type="ECO:0000313" key="5">
    <source>
        <dbReference type="EMBL" id="CAL1160311.1"/>
    </source>
</evidence>
<dbReference type="EMBL" id="CAMXCT020003924">
    <property type="protein sequence ID" value="CAL1160311.1"/>
    <property type="molecule type" value="Genomic_DNA"/>
</dbReference>
<dbReference type="PANTHER" id="PTHR24198">
    <property type="entry name" value="ANKYRIN REPEAT AND PROTEIN KINASE DOMAIN-CONTAINING PROTEIN"/>
    <property type="match status" value="1"/>
</dbReference>
<dbReference type="PANTHER" id="PTHR24198:SF165">
    <property type="entry name" value="ANKYRIN REPEAT-CONTAINING PROTEIN-RELATED"/>
    <property type="match status" value="1"/>
</dbReference>
<evidence type="ECO:0000313" key="6">
    <source>
        <dbReference type="Proteomes" id="UP001152797"/>
    </source>
</evidence>
<dbReference type="SUPFAM" id="SSF48403">
    <property type="entry name" value="Ankyrin repeat"/>
    <property type="match status" value="1"/>
</dbReference>
<keyword evidence="2 3" id="KW-0040">ANK repeat</keyword>
<dbReference type="InterPro" id="IPR002110">
    <property type="entry name" value="Ankyrin_rpt"/>
</dbReference>